<dbReference type="PANTHER" id="PTHR30146">
    <property type="entry name" value="LACI-RELATED TRANSCRIPTIONAL REPRESSOR"/>
    <property type="match status" value="1"/>
</dbReference>
<dbReference type="InterPro" id="IPR028082">
    <property type="entry name" value="Peripla_BP_I"/>
</dbReference>
<sequence>MGNTRSAPTLDDVAKEAGVSTATVSRCLNSPERVVEKTRIRVMKAVEEMGYTPNFAARVMAAKQSFTIGAIIPTMENAIFARGLQAFQDELRERGYTLLVSSSAYKPGIEKEQIRTLVARGVDGLLLIGHEREEQIYEYLERHRVPVLIAWSYSPDVRQTSVGFSNRDAIFELAQNVIDAGHSRIAMISGFTEGNDRAQKRVVGIRDALCANGIDPDSMELVETTYEIDSGANAFVDLMSRPTRPTVVMCGNDVLAAGALRGARKMGISVPEEVSITGFDDIELAEIVSPPLTTVHVPHRKMGHKAAQELIAMVEGSSEGASTCINTHIVSRQSLAKPPKNAATNK</sequence>
<evidence type="ECO:0000256" key="1">
    <source>
        <dbReference type="ARBA" id="ARBA00023015"/>
    </source>
</evidence>
<dbReference type="CDD" id="cd01392">
    <property type="entry name" value="HTH_LacI"/>
    <property type="match status" value="1"/>
</dbReference>
<dbReference type="SUPFAM" id="SSF53822">
    <property type="entry name" value="Periplasmic binding protein-like I"/>
    <property type="match status" value="1"/>
</dbReference>
<proteinExistence type="predicted"/>
<evidence type="ECO:0000313" key="5">
    <source>
        <dbReference type="EMBL" id="MDA5093756.1"/>
    </source>
</evidence>
<dbReference type="InterPro" id="IPR000843">
    <property type="entry name" value="HTH_LacI"/>
</dbReference>
<keyword evidence="3" id="KW-0804">Transcription</keyword>
<dbReference type="PANTHER" id="PTHR30146:SF33">
    <property type="entry name" value="TRANSCRIPTIONAL REGULATOR"/>
    <property type="match status" value="1"/>
</dbReference>
<accession>A0ABT4VZW6</accession>
<dbReference type="RefSeq" id="WP_271053470.1">
    <property type="nucleotide sequence ID" value="NZ_JAQIIO010000003.1"/>
</dbReference>
<reference evidence="5 6" key="1">
    <citation type="submission" date="2023-01" db="EMBL/GenBank/DDBJ databases">
        <authorList>
            <person name="Yoon J.-W."/>
        </authorList>
    </citation>
    <scope>NUCLEOTIDE SEQUENCE [LARGE SCALE GENOMIC DNA]</scope>
    <source>
        <strain evidence="5 6">KMU-50</strain>
    </source>
</reference>
<keyword evidence="2 5" id="KW-0238">DNA-binding</keyword>
<dbReference type="InterPro" id="IPR046335">
    <property type="entry name" value="LacI/GalR-like_sensor"/>
</dbReference>
<organism evidence="5 6">
    <name type="scientific">Aliiroseovarius salicola</name>
    <dbReference type="NCBI Taxonomy" id="3009082"/>
    <lineage>
        <taxon>Bacteria</taxon>
        <taxon>Pseudomonadati</taxon>
        <taxon>Pseudomonadota</taxon>
        <taxon>Alphaproteobacteria</taxon>
        <taxon>Rhodobacterales</taxon>
        <taxon>Paracoccaceae</taxon>
        <taxon>Aliiroseovarius</taxon>
    </lineage>
</organism>
<dbReference type="PRINTS" id="PR00036">
    <property type="entry name" value="HTHLACI"/>
</dbReference>
<keyword evidence="6" id="KW-1185">Reference proteome</keyword>
<keyword evidence="1" id="KW-0805">Transcription regulation</keyword>
<dbReference type="GO" id="GO:0003677">
    <property type="term" value="F:DNA binding"/>
    <property type="evidence" value="ECO:0007669"/>
    <property type="project" value="UniProtKB-KW"/>
</dbReference>
<gene>
    <name evidence="5" type="ORF">O2N63_06605</name>
</gene>
<dbReference type="PROSITE" id="PS50932">
    <property type="entry name" value="HTH_LACI_2"/>
    <property type="match status" value="1"/>
</dbReference>
<evidence type="ECO:0000256" key="2">
    <source>
        <dbReference type="ARBA" id="ARBA00023125"/>
    </source>
</evidence>
<name>A0ABT4VZW6_9RHOB</name>
<evidence type="ECO:0000259" key="4">
    <source>
        <dbReference type="PROSITE" id="PS50932"/>
    </source>
</evidence>
<dbReference type="InterPro" id="IPR010982">
    <property type="entry name" value="Lambda_DNA-bd_dom_sf"/>
</dbReference>
<dbReference type="SUPFAM" id="SSF47413">
    <property type="entry name" value="lambda repressor-like DNA-binding domains"/>
    <property type="match status" value="1"/>
</dbReference>
<evidence type="ECO:0000313" key="6">
    <source>
        <dbReference type="Proteomes" id="UP001528040"/>
    </source>
</evidence>
<dbReference type="Gene3D" id="1.10.260.40">
    <property type="entry name" value="lambda repressor-like DNA-binding domains"/>
    <property type="match status" value="1"/>
</dbReference>
<protein>
    <submittedName>
        <fullName evidence="5">LacI family DNA-binding transcriptional regulator</fullName>
    </submittedName>
</protein>
<dbReference type="Pfam" id="PF00356">
    <property type="entry name" value="LacI"/>
    <property type="match status" value="1"/>
</dbReference>
<dbReference type="EMBL" id="JAQIIO010000003">
    <property type="protein sequence ID" value="MDA5093756.1"/>
    <property type="molecule type" value="Genomic_DNA"/>
</dbReference>
<feature type="domain" description="HTH lacI-type" evidence="4">
    <location>
        <begin position="8"/>
        <end position="62"/>
    </location>
</feature>
<dbReference type="Pfam" id="PF13377">
    <property type="entry name" value="Peripla_BP_3"/>
    <property type="match status" value="1"/>
</dbReference>
<dbReference type="SMART" id="SM00354">
    <property type="entry name" value="HTH_LACI"/>
    <property type="match status" value="1"/>
</dbReference>
<comment type="caution">
    <text evidence="5">The sequence shown here is derived from an EMBL/GenBank/DDBJ whole genome shotgun (WGS) entry which is preliminary data.</text>
</comment>
<evidence type="ECO:0000256" key="3">
    <source>
        <dbReference type="ARBA" id="ARBA00023163"/>
    </source>
</evidence>
<dbReference type="Proteomes" id="UP001528040">
    <property type="component" value="Unassembled WGS sequence"/>
</dbReference>
<dbReference type="CDD" id="cd06273">
    <property type="entry name" value="PBP1_LacI-like"/>
    <property type="match status" value="1"/>
</dbReference>
<dbReference type="Gene3D" id="3.40.50.2300">
    <property type="match status" value="2"/>
</dbReference>